<dbReference type="GO" id="GO:0006281">
    <property type="term" value="P:DNA repair"/>
    <property type="evidence" value="ECO:0007669"/>
    <property type="project" value="UniProtKB-KW"/>
</dbReference>
<comment type="caution">
    <text evidence="12">The sequence shown here is derived from an EMBL/GenBank/DDBJ whole genome shotgun (WGS) entry which is preliminary data.</text>
</comment>
<protein>
    <recommendedName>
        <fullName evidence="2">Type-4 uracil-DNA glycosylase</fullName>
    </recommendedName>
</protein>
<keyword evidence="6" id="KW-0378">Hydrolase</keyword>
<reference evidence="12 13" key="1">
    <citation type="submission" date="2019-09" db="EMBL/GenBank/DDBJ databases">
        <title>Isolation of a novel species in the genus Cupriavidus from patients with sepsis using whole genome sequencing.</title>
        <authorList>
            <person name="Kweon O.J."/>
            <person name="Lee M.-K."/>
        </authorList>
    </citation>
    <scope>NUCLEOTIDE SEQUENCE [LARGE SCALE GENOMIC DNA]</scope>
    <source>
        <strain evidence="12 13">MKL-01</strain>
    </source>
</reference>
<evidence type="ECO:0000313" key="13">
    <source>
        <dbReference type="Proteomes" id="UP000324324"/>
    </source>
</evidence>
<proteinExistence type="inferred from homology"/>
<dbReference type="PANTHER" id="PTHR33693:SF9">
    <property type="entry name" value="TYPE-4 URACIL-DNA GLYCOSYLASE"/>
    <property type="match status" value="1"/>
</dbReference>
<keyword evidence="4" id="KW-0479">Metal-binding</keyword>
<evidence type="ECO:0000256" key="6">
    <source>
        <dbReference type="ARBA" id="ARBA00022801"/>
    </source>
</evidence>
<keyword evidence="9" id="KW-0234">DNA repair</keyword>
<dbReference type="SMART" id="SM00986">
    <property type="entry name" value="UDG"/>
    <property type="match status" value="1"/>
</dbReference>
<feature type="compositionally biased region" description="Low complexity" evidence="10">
    <location>
        <begin position="229"/>
        <end position="240"/>
    </location>
</feature>
<dbReference type="NCBIfam" id="TIGR00758">
    <property type="entry name" value="UDG_fam4"/>
    <property type="match status" value="1"/>
</dbReference>
<dbReference type="SUPFAM" id="SSF52141">
    <property type="entry name" value="Uracil-DNA glycosylase-like"/>
    <property type="match status" value="1"/>
</dbReference>
<evidence type="ECO:0000256" key="5">
    <source>
        <dbReference type="ARBA" id="ARBA00022763"/>
    </source>
</evidence>
<evidence type="ECO:0000256" key="3">
    <source>
        <dbReference type="ARBA" id="ARBA00022485"/>
    </source>
</evidence>
<keyword evidence="13" id="KW-1185">Reference proteome</keyword>
<dbReference type="InterPro" id="IPR005273">
    <property type="entry name" value="Ura-DNA_glyco_family4"/>
</dbReference>
<evidence type="ECO:0000256" key="9">
    <source>
        <dbReference type="ARBA" id="ARBA00023204"/>
    </source>
</evidence>
<feature type="region of interest" description="Disordered" evidence="10">
    <location>
        <begin position="1"/>
        <end position="28"/>
    </location>
</feature>
<keyword evidence="5" id="KW-0227">DNA damage</keyword>
<dbReference type="InterPro" id="IPR005122">
    <property type="entry name" value="Uracil-DNA_glycosylase-like"/>
</dbReference>
<dbReference type="EMBL" id="VWRN01000035">
    <property type="protein sequence ID" value="KAA6123026.1"/>
    <property type="molecule type" value="Genomic_DNA"/>
</dbReference>
<feature type="domain" description="Uracil-DNA glycosylase-like" evidence="11">
    <location>
        <begin position="45"/>
        <end position="205"/>
    </location>
</feature>
<evidence type="ECO:0000259" key="11">
    <source>
        <dbReference type="SMART" id="SM00986"/>
    </source>
</evidence>
<evidence type="ECO:0000256" key="10">
    <source>
        <dbReference type="SAM" id="MobiDB-lite"/>
    </source>
</evidence>
<dbReference type="SMART" id="SM00987">
    <property type="entry name" value="UreE_C"/>
    <property type="match status" value="1"/>
</dbReference>
<organism evidence="12 13">
    <name type="scientific">Cupriavidus cauae</name>
    <dbReference type="NCBI Taxonomy" id="2608999"/>
    <lineage>
        <taxon>Bacteria</taxon>
        <taxon>Pseudomonadati</taxon>
        <taxon>Pseudomonadota</taxon>
        <taxon>Betaproteobacteria</taxon>
        <taxon>Burkholderiales</taxon>
        <taxon>Burkholderiaceae</taxon>
        <taxon>Cupriavidus</taxon>
    </lineage>
</organism>
<evidence type="ECO:0000313" key="12">
    <source>
        <dbReference type="EMBL" id="KAA6123026.1"/>
    </source>
</evidence>
<dbReference type="Gene3D" id="3.40.470.10">
    <property type="entry name" value="Uracil-DNA glycosylase-like domain"/>
    <property type="match status" value="1"/>
</dbReference>
<evidence type="ECO:0000256" key="1">
    <source>
        <dbReference type="ARBA" id="ARBA00006521"/>
    </source>
</evidence>
<dbReference type="CDD" id="cd10030">
    <property type="entry name" value="UDG-F4_TTUDGA_SPO1dp_like"/>
    <property type="match status" value="1"/>
</dbReference>
<evidence type="ECO:0000256" key="7">
    <source>
        <dbReference type="ARBA" id="ARBA00023004"/>
    </source>
</evidence>
<dbReference type="NCBIfam" id="TIGR03914">
    <property type="entry name" value="UDG_fam_dom"/>
    <property type="match status" value="1"/>
</dbReference>
<feature type="compositionally biased region" description="Basic residues" evidence="10">
    <location>
        <begin position="214"/>
        <end position="228"/>
    </location>
</feature>
<evidence type="ECO:0000256" key="8">
    <source>
        <dbReference type="ARBA" id="ARBA00023014"/>
    </source>
</evidence>
<dbReference type="InterPro" id="IPR036895">
    <property type="entry name" value="Uracil-DNA_glycosylase-like_sf"/>
</dbReference>
<feature type="region of interest" description="Disordered" evidence="10">
    <location>
        <begin position="213"/>
        <end position="257"/>
    </location>
</feature>
<dbReference type="GO" id="GO:0051539">
    <property type="term" value="F:4 iron, 4 sulfur cluster binding"/>
    <property type="evidence" value="ECO:0007669"/>
    <property type="project" value="UniProtKB-KW"/>
</dbReference>
<name>A0A5M8ALS9_9BURK</name>
<keyword evidence="3" id="KW-0004">4Fe-4S</keyword>
<accession>A0A5M8ALS9</accession>
<dbReference type="GO" id="GO:0046872">
    <property type="term" value="F:metal ion binding"/>
    <property type="evidence" value="ECO:0007669"/>
    <property type="project" value="UniProtKB-KW"/>
</dbReference>
<dbReference type="Proteomes" id="UP000324324">
    <property type="component" value="Unassembled WGS sequence"/>
</dbReference>
<comment type="similarity">
    <text evidence="1">Belongs to the uracil-DNA glycosylase (UDG) superfamily. Type 4 (UDGa) family.</text>
</comment>
<keyword evidence="7" id="KW-0408">Iron</keyword>
<evidence type="ECO:0000256" key="2">
    <source>
        <dbReference type="ARBA" id="ARBA00019403"/>
    </source>
</evidence>
<feature type="compositionally biased region" description="Pro residues" evidence="10">
    <location>
        <begin position="1"/>
        <end position="19"/>
    </location>
</feature>
<evidence type="ECO:0000256" key="4">
    <source>
        <dbReference type="ARBA" id="ARBA00022723"/>
    </source>
</evidence>
<sequence>MSSPSRPTPPDDAPDPAPEPSDQRPATLDACRRCDLWRNATYGVPGDGPTPAPVMVVGEQPGNQEDLAGKAFVGPAGRLLDEAFEKAGLSRESVFLTNAVKHFKWELRGKRRLHKTPAQREIEACGYWLEDEFERVAPRVVVALGATALKAVLGVKATALRKVLGQPIEHEGRTVIPTYHPSYALRVPDPAAREAAFDEIVAALKLAAKFSGKAARKGAGKTVAKRAVAKSPSASSSESAPKPRPKPGPKPKPAAEP</sequence>
<keyword evidence="8" id="KW-0411">Iron-sulfur</keyword>
<gene>
    <name evidence="12" type="ORF">F1599_14095</name>
</gene>
<dbReference type="PANTHER" id="PTHR33693">
    <property type="entry name" value="TYPE-5 URACIL-DNA GLYCOSYLASE"/>
    <property type="match status" value="1"/>
</dbReference>
<dbReference type="GO" id="GO:0097506">
    <property type="term" value="F:deaminated base DNA N-glycosylase activity"/>
    <property type="evidence" value="ECO:0007669"/>
    <property type="project" value="UniProtKB-ARBA"/>
</dbReference>
<dbReference type="InterPro" id="IPR051536">
    <property type="entry name" value="UDG_Type-4/5"/>
</dbReference>
<dbReference type="AlphaFoldDB" id="A0A5M8ALS9"/>
<dbReference type="Pfam" id="PF03167">
    <property type="entry name" value="UDG"/>
    <property type="match status" value="1"/>
</dbReference>